<proteinExistence type="predicted"/>
<reference evidence="2 3" key="1">
    <citation type="journal article" date="2012" name="Genome Biol.">
        <title>Sequencing three crocodilian genomes to illuminate the evolution of archosaurs and amniotes.</title>
        <authorList>
            <person name="St John J.A."/>
            <person name="Braun E.L."/>
            <person name="Isberg S.R."/>
            <person name="Miles L.G."/>
            <person name="Chong A.Y."/>
            <person name="Gongora J."/>
            <person name="Dalzell P."/>
            <person name="Moran C."/>
            <person name="Bed'hom B."/>
            <person name="Abzhanov A."/>
            <person name="Burgess S.C."/>
            <person name="Cooksey A.M."/>
            <person name="Castoe T.A."/>
            <person name="Crawford N.G."/>
            <person name="Densmore L.D."/>
            <person name="Drew J.C."/>
            <person name="Edwards S.V."/>
            <person name="Faircloth B.C."/>
            <person name="Fujita M.K."/>
            <person name="Greenwold M.J."/>
            <person name="Hoffmann F.G."/>
            <person name="Howard J.M."/>
            <person name="Iguchi T."/>
            <person name="Janes D.E."/>
            <person name="Khan S.Y."/>
            <person name="Kohno S."/>
            <person name="de Koning A.J."/>
            <person name="Lance S.L."/>
            <person name="McCarthy F.M."/>
            <person name="McCormack J.E."/>
            <person name="Merchant M.E."/>
            <person name="Peterson D.G."/>
            <person name="Pollock D.D."/>
            <person name="Pourmand N."/>
            <person name="Raney B.J."/>
            <person name="Roessler K.A."/>
            <person name="Sanford J.R."/>
            <person name="Sawyer R.H."/>
            <person name="Schmidt C.J."/>
            <person name="Triplett E.W."/>
            <person name="Tuberville T.D."/>
            <person name="Venegas-Anaya M."/>
            <person name="Howard J.T."/>
            <person name="Jarvis E.D."/>
            <person name="Guillette L.J.Jr."/>
            <person name="Glenn T.C."/>
            <person name="Green R.E."/>
            <person name="Ray D.A."/>
        </authorList>
    </citation>
    <scope>NUCLEOTIDE SEQUENCE [LARGE SCALE GENOMIC DNA]</scope>
    <source>
        <strain evidence="2">KSC_2009_1</strain>
    </source>
</reference>
<gene>
    <name evidence="2" type="ORF">Y1Q_0010515</name>
</gene>
<evidence type="ECO:0000313" key="2">
    <source>
        <dbReference type="EMBL" id="KYO34773.1"/>
    </source>
</evidence>
<accession>A0A151ND98</accession>
<feature type="region of interest" description="Disordered" evidence="1">
    <location>
        <begin position="1"/>
        <end position="46"/>
    </location>
</feature>
<feature type="compositionally biased region" description="Basic and acidic residues" evidence="1">
    <location>
        <begin position="11"/>
        <end position="27"/>
    </location>
</feature>
<dbReference type="EMBL" id="AKHW03003332">
    <property type="protein sequence ID" value="KYO34773.1"/>
    <property type="molecule type" value="Genomic_DNA"/>
</dbReference>
<evidence type="ECO:0000256" key="1">
    <source>
        <dbReference type="SAM" id="MobiDB-lite"/>
    </source>
</evidence>
<dbReference type="Proteomes" id="UP000050525">
    <property type="component" value="Unassembled WGS sequence"/>
</dbReference>
<sequence>MVTSKTLKGPVGHEKQGSRLRKPEKASNEAGKVTRKRSHHTERQLPPAVRRELQVPAELHGLIVGYTYREK</sequence>
<comment type="caution">
    <text evidence="2">The sequence shown here is derived from an EMBL/GenBank/DDBJ whole genome shotgun (WGS) entry which is preliminary data.</text>
</comment>
<evidence type="ECO:0000313" key="3">
    <source>
        <dbReference type="Proteomes" id="UP000050525"/>
    </source>
</evidence>
<keyword evidence="3" id="KW-1185">Reference proteome</keyword>
<protein>
    <submittedName>
        <fullName evidence="2">Uncharacterized protein</fullName>
    </submittedName>
</protein>
<name>A0A151ND98_ALLMI</name>
<organism evidence="2 3">
    <name type="scientific">Alligator mississippiensis</name>
    <name type="common">American alligator</name>
    <dbReference type="NCBI Taxonomy" id="8496"/>
    <lineage>
        <taxon>Eukaryota</taxon>
        <taxon>Metazoa</taxon>
        <taxon>Chordata</taxon>
        <taxon>Craniata</taxon>
        <taxon>Vertebrata</taxon>
        <taxon>Euteleostomi</taxon>
        <taxon>Archelosauria</taxon>
        <taxon>Archosauria</taxon>
        <taxon>Crocodylia</taxon>
        <taxon>Alligatoridae</taxon>
        <taxon>Alligatorinae</taxon>
        <taxon>Alligator</taxon>
    </lineage>
</organism>
<dbReference type="AlphaFoldDB" id="A0A151ND98"/>